<dbReference type="GO" id="GO:0048038">
    <property type="term" value="F:quinone binding"/>
    <property type="evidence" value="ECO:0007669"/>
    <property type="project" value="UniProtKB-KW"/>
</dbReference>
<evidence type="ECO:0000313" key="8">
    <source>
        <dbReference type="EMBL" id="EFI33887.1"/>
    </source>
</evidence>
<keyword evidence="2 5" id="KW-0812">Transmembrane</keyword>
<keyword evidence="9" id="KW-1185">Reference proteome</keyword>
<dbReference type="RefSeq" id="WP_008871236.1">
    <property type="nucleotide sequence ID" value="NZ_ACJN02000003.1"/>
</dbReference>
<comment type="catalytic activity">
    <reaction evidence="5">
        <text>a quinone + NADH + 5 H(+)(in) = a quinol + NAD(+) + 4 H(+)(out)</text>
        <dbReference type="Rhea" id="RHEA:57888"/>
        <dbReference type="ChEBI" id="CHEBI:15378"/>
        <dbReference type="ChEBI" id="CHEBI:24646"/>
        <dbReference type="ChEBI" id="CHEBI:57540"/>
        <dbReference type="ChEBI" id="CHEBI:57945"/>
        <dbReference type="ChEBI" id="CHEBI:132124"/>
    </reaction>
</comment>
<feature type="transmembrane region" description="Helical" evidence="5">
    <location>
        <begin position="154"/>
        <end position="178"/>
    </location>
</feature>
<feature type="transmembrane region" description="Helical" evidence="5">
    <location>
        <begin position="262"/>
        <end position="283"/>
    </location>
</feature>
<evidence type="ECO:0000256" key="4">
    <source>
        <dbReference type="ARBA" id="ARBA00023136"/>
    </source>
</evidence>
<keyword evidence="5" id="KW-1278">Translocase</keyword>
<feature type="transmembrane region" description="Helical" evidence="5">
    <location>
        <begin position="6"/>
        <end position="25"/>
    </location>
</feature>
<dbReference type="InterPro" id="IPR010096">
    <property type="entry name" value="NADH-Q_OxRdtase_suN/2"/>
</dbReference>
<evidence type="ECO:0000256" key="3">
    <source>
        <dbReference type="ARBA" id="ARBA00022989"/>
    </source>
</evidence>
<dbReference type="PANTHER" id="PTHR22773">
    <property type="entry name" value="NADH DEHYDROGENASE"/>
    <property type="match status" value="1"/>
</dbReference>
<feature type="transmembrane region" description="Helical" evidence="5">
    <location>
        <begin position="318"/>
        <end position="338"/>
    </location>
</feature>
<feature type="transmembrane region" description="Helical" evidence="5">
    <location>
        <begin position="394"/>
        <end position="414"/>
    </location>
</feature>
<comment type="caution">
    <text evidence="8">The sequence shown here is derived from an EMBL/GenBank/DDBJ whole genome shotgun (WGS) entry which is preliminary data.</text>
</comment>
<feature type="transmembrane region" description="Helical" evidence="5">
    <location>
        <begin position="435"/>
        <end position="453"/>
    </location>
</feature>
<dbReference type="GO" id="GO:0012505">
    <property type="term" value="C:endomembrane system"/>
    <property type="evidence" value="ECO:0007669"/>
    <property type="project" value="UniProtKB-SubCell"/>
</dbReference>
<comment type="similarity">
    <text evidence="5">Belongs to the complex I subunit 2 family.</text>
</comment>
<comment type="subcellular location">
    <subcellularLocation>
        <location evidence="5">Cell membrane</location>
        <topology evidence="5">Multi-pass membrane protein</topology>
    </subcellularLocation>
    <subcellularLocation>
        <location evidence="1">Endomembrane system</location>
        <topology evidence="1">Multi-pass membrane protein</topology>
    </subcellularLocation>
    <subcellularLocation>
        <location evidence="6">Membrane</location>
        <topology evidence="6">Multi-pass membrane protein</topology>
    </subcellularLocation>
</comment>
<evidence type="ECO:0000259" key="7">
    <source>
        <dbReference type="Pfam" id="PF00361"/>
    </source>
</evidence>
<evidence type="ECO:0000256" key="1">
    <source>
        <dbReference type="ARBA" id="ARBA00004127"/>
    </source>
</evidence>
<keyword evidence="3 5" id="KW-1133">Transmembrane helix</keyword>
<evidence type="ECO:0000256" key="5">
    <source>
        <dbReference type="HAMAP-Rule" id="MF_00445"/>
    </source>
</evidence>
<dbReference type="AlphaFoldDB" id="D6ST71"/>
<name>D6ST71_9BACT</name>
<sequence>MLNFNPQLIIPELYMVALLAVLFVQSISDSLKDKIQWVPFAALLGAVLAFFSPSGVEYMFYESYRIDGLSQFFKTIIFLGLAICAANALRVGSLGKANRADYFFFMFISAFGLLLLSSTVELFTIYISLELASFALYILLPFRNKDPRAVEAAIKYVLFGAVATAIGLYGISYILAAQHTTYINELLTLDWSFTNQPMALIGLTMFLLAFLYKLALFPFHFWAPDVYQGASNETAAFAATLPKVGAIVIMVRLMAFNPGMEVKTILAIFAAISMTFGNLVALVQKDVKRLLGYSSVAHAGFIIMGLVAGGAYGLAAASYYALVYMVMNLTLFWIITRISHDGKNVYISDLRGLYSSSPILAFVLAVSAFALVGLPPTAGFIGKLFLFNSAWDAGFYWLVIIAVINTAIAIFYYLNLVRHAYTLDEVVPSRITLSPVGASIAVILALGVLYLGVMPQNIFDFLVQASQGILS</sequence>
<protein>
    <recommendedName>
        <fullName evidence="5">NADH-quinone oxidoreductase subunit N</fullName>
        <ecNumber evidence="5">7.1.1.-</ecNumber>
    </recommendedName>
    <alternativeName>
        <fullName evidence="5">NADH dehydrogenase I subunit N</fullName>
    </alternativeName>
    <alternativeName>
        <fullName evidence="5">NDH-1 subunit N</fullName>
    </alternativeName>
</protein>
<gene>
    <name evidence="5" type="primary">nuoN</name>
    <name evidence="8" type="ORF">Dthio_PD1226</name>
</gene>
<evidence type="ECO:0000313" key="9">
    <source>
        <dbReference type="Proteomes" id="UP000005496"/>
    </source>
</evidence>
<feature type="transmembrane region" description="Helical" evidence="5">
    <location>
        <begin position="235"/>
        <end position="256"/>
    </location>
</feature>
<evidence type="ECO:0000256" key="2">
    <source>
        <dbReference type="ARBA" id="ARBA00022692"/>
    </source>
</evidence>
<keyword evidence="5" id="KW-0520">NAD</keyword>
<keyword evidence="5" id="KW-0874">Quinone</keyword>
<keyword evidence="5" id="KW-1003">Cell membrane</keyword>
<feature type="transmembrane region" description="Helical" evidence="5">
    <location>
        <begin position="198"/>
        <end position="223"/>
    </location>
</feature>
<accession>D6ST71</accession>
<comment type="subunit">
    <text evidence="5">NDH-1 is composed of 14 different subunits. Subunits NuoA, H, J, K, L, M, N constitute the membrane sector of the complex.</text>
</comment>
<dbReference type="GO" id="GO:0005886">
    <property type="term" value="C:plasma membrane"/>
    <property type="evidence" value="ECO:0007669"/>
    <property type="project" value="UniProtKB-SubCell"/>
</dbReference>
<dbReference type="InterPro" id="IPR001750">
    <property type="entry name" value="ND/Mrp_TM"/>
</dbReference>
<evidence type="ECO:0000256" key="6">
    <source>
        <dbReference type="RuleBase" id="RU000320"/>
    </source>
</evidence>
<dbReference type="eggNOG" id="COG1007">
    <property type="taxonomic scope" value="Bacteria"/>
</dbReference>
<dbReference type="Proteomes" id="UP000005496">
    <property type="component" value="Unassembled WGS sequence"/>
</dbReference>
<dbReference type="GO" id="GO:0042773">
    <property type="term" value="P:ATP synthesis coupled electron transport"/>
    <property type="evidence" value="ECO:0007669"/>
    <property type="project" value="InterPro"/>
</dbReference>
<feature type="transmembrane region" description="Helical" evidence="5">
    <location>
        <begin position="72"/>
        <end position="89"/>
    </location>
</feature>
<dbReference type="EMBL" id="ACJN02000003">
    <property type="protein sequence ID" value="EFI33887.1"/>
    <property type="molecule type" value="Genomic_DNA"/>
</dbReference>
<dbReference type="NCBIfam" id="TIGR01770">
    <property type="entry name" value="NDH_I_N"/>
    <property type="match status" value="1"/>
</dbReference>
<dbReference type="Pfam" id="PF00361">
    <property type="entry name" value="Proton_antipo_M"/>
    <property type="match status" value="1"/>
</dbReference>
<feature type="transmembrane region" description="Helical" evidence="5">
    <location>
        <begin position="290"/>
        <end position="312"/>
    </location>
</feature>
<keyword evidence="5" id="KW-0830">Ubiquinone</keyword>
<keyword evidence="4 5" id="KW-0472">Membrane</keyword>
<feature type="transmembrane region" description="Helical" evidence="5">
    <location>
        <begin position="101"/>
        <end position="117"/>
    </location>
</feature>
<feature type="transmembrane region" description="Helical" evidence="5">
    <location>
        <begin position="37"/>
        <end position="60"/>
    </location>
</feature>
<dbReference type="EC" id="7.1.1.-" evidence="5"/>
<comment type="function">
    <text evidence="5">NDH-1 shuttles electrons from NADH, via FMN and iron-sulfur (Fe-S) centers, to quinones in the respiratory chain. The immediate electron acceptor for the enzyme in this species is believed to be ubiquinone. Couples the redox reaction to proton translocation (for every two electrons transferred, four hydrogen ions are translocated across the cytoplasmic membrane), and thus conserves the redox energy in a proton gradient.</text>
</comment>
<dbReference type="GO" id="GO:0008137">
    <property type="term" value="F:NADH dehydrogenase (ubiquinone) activity"/>
    <property type="evidence" value="ECO:0007669"/>
    <property type="project" value="InterPro"/>
</dbReference>
<dbReference type="HAMAP" id="MF_00445">
    <property type="entry name" value="NDH1_NuoN_1"/>
    <property type="match status" value="1"/>
</dbReference>
<organism evidence="8 9">
    <name type="scientific">Desulfonatronospira thiodismutans ASO3-1</name>
    <dbReference type="NCBI Taxonomy" id="555779"/>
    <lineage>
        <taxon>Bacteria</taxon>
        <taxon>Pseudomonadati</taxon>
        <taxon>Thermodesulfobacteriota</taxon>
        <taxon>Desulfovibrionia</taxon>
        <taxon>Desulfovibrionales</taxon>
        <taxon>Desulfonatronovibrionaceae</taxon>
        <taxon>Desulfonatronospira</taxon>
    </lineage>
</organism>
<proteinExistence type="inferred from homology"/>
<keyword evidence="5" id="KW-0813">Transport</keyword>
<dbReference type="GO" id="GO:0050136">
    <property type="term" value="F:NADH dehydrogenase (quinone) (non-electrogenic) activity"/>
    <property type="evidence" value="ECO:0007669"/>
    <property type="project" value="UniProtKB-UniRule"/>
</dbReference>
<reference evidence="8" key="1">
    <citation type="submission" date="2010-05" db="EMBL/GenBank/DDBJ databases">
        <title>The draft genome of Desulfonatronospira thiodismutans ASO3-1.</title>
        <authorList>
            <consortium name="US DOE Joint Genome Institute (JGI-PGF)"/>
            <person name="Lucas S."/>
            <person name="Copeland A."/>
            <person name="Lapidus A."/>
            <person name="Cheng J.-F."/>
            <person name="Bruce D."/>
            <person name="Goodwin L."/>
            <person name="Pitluck S."/>
            <person name="Chertkov O."/>
            <person name="Brettin T."/>
            <person name="Detter J.C."/>
            <person name="Han C."/>
            <person name="Land M.L."/>
            <person name="Hauser L."/>
            <person name="Kyrpides N."/>
            <person name="Mikhailova N."/>
            <person name="Muyzer G."/>
            <person name="Woyke T."/>
        </authorList>
    </citation>
    <scope>NUCLEOTIDE SEQUENCE [LARGE SCALE GENOMIC DNA]</scope>
    <source>
        <strain evidence="8">ASO3-1</strain>
    </source>
</reference>
<feature type="transmembrane region" description="Helical" evidence="5">
    <location>
        <begin position="359"/>
        <end position="382"/>
    </location>
</feature>
<feature type="domain" description="NADH:quinone oxidoreductase/Mrp antiporter transmembrane" evidence="7">
    <location>
        <begin position="121"/>
        <end position="408"/>
    </location>
</feature>
<feature type="transmembrane region" description="Helical" evidence="5">
    <location>
        <begin position="123"/>
        <end position="142"/>
    </location>
</feature>